<dbReference type="SUPFAM" id="SSF52540">
    <property type="entry name" value="P-loop containing nucleoside triphosphate hydrolases"/>
    <property type="match status" value="1"/>
</dbReference>
<evidence type="ECO:0000256" key="1">
    <source>
        <dbReference type="ARBA" id="ARBA00004651"/>
    </source>
</evidence>
<feature type="transmembrane region" description="Helical" evidence="5">
    <location>
        <begin position="265"/>
        <end position="286"/>
    </location>
</feature>
<keyword evidence="7" id="KW-0547">Nucleotide-binding</keyword>
<evidence type="ECO:0000256" key="5">
    <source>
        <dbReference type="SAM" id="Phobius"/>
    </source>
</evidence>
<dbReference type="GO" id="GO:0015421">
    <property type="term" value="F:ABC-type oligopeptide transporter activity"/>
    <property type="evidence" value="ECO:0007669"/>
    <property type="project" value="TreeGrafter"/>
</dbReference>
<feature type="transmembrane region" description="Helical" evidence="5">
    <location>
        <begin position="166"/>
        <end position="195"/>
    </location>
</feature>
<evidence type="ECO:0000313" key="7">
    <source>
        <dbReference type="EMBL" id="KAA1258490.1"/>
    </source>
</evidence>
<dbReference type="Gene3D" id="3.40.50.300">
    <property type="entry name" value="P-loop containing nucleotide triphosphate hydrolases"/>
    <property type="match status" value="1"/>
</dbReference>
<feature type="transmembrane region" description="Helical" evidence="5">
    <location>
        <begin position="292"/>
        <end position="315"/>
    </location>
</feature>
<keyword evidence="2 5" id="KW-0812">Transmembrane</keyword>
<evidence type="ECO:0000256" key="2">
    <source>
        <dbReference type="ARBA" id="ARBA00022692"/>
    </source>
</evidence>
<organism evidence="7 8">
    <name type="scientific">Rubripirellula obstinata</name>
    <dbReference type="NCBI Taxonomy" id="406547"/>
    <lineage>
        <taxon>Bacteria</taxon>
        <taxon>Pseudomonadati</taxon>
        <taxon>Planctomycetota</taxon>
        <taxon>Planctomycetia</taxon>
        <taxon>Pirellulales</taxon>
        <taxon>Pirellulaceae</taxon>
        <taxon>Rubripirellula</taxon>
    </lineage>
</organism>
<accession>A0A5B1CFZ0</accession>
<gene>
    <name evidence="7" type="primary">hepA</name>
    <name evidence="7" type="ORF">LF1_10100</name>
</gene>
<dbReference type="GO" id="GO:0016887">
    <property type="term" value="F:ATP hydrolysis activity"/>
    <property type="evidence" value="ECO:0007669"/>
    <property type="project" value="InterPro"/>
</dbReference>
<dbReference type="Proteomes" id="UP000322699">
    <property type="component" value="Unassembled WGS sequence"/>
</dbReference>
<keyword evidence="7" id="KW-0067">ATP-binding</keyword>
<keyword evidence="3 5" id="KW-1133">Transmembrane helix</keyword>
<dbReference type="Gene3D" id="1.20.1560.10">
    <property type="entry name" value="ABC transporter type 1, transmembrane domain"/>
    <property type="match status" value="1"/>
</dbReference>
<dbReference type="InterPro" id="IPR027417">
    <property type="entry name" value="P-loop_NTPase"/>
</dbReference>
<comment type="caution">
    <text evidence="7">The sequence shown here is derived from an EMBL/GenBank/DDBJ whole genome shotgun (WGS) entry which is preliminary data.</text>
</comment>
<dbReference type="PROSITE" id="PS50893">
    <property type="entry name" value="ABC_TRANSPORTER_2"/>
    <property type="match status" value="1"/>
</dbReference>
<reference evidence="7 8" key="1">
    <citation type="submission" date="2019-08" db="EMBL/GenBank/DDBJ databases">
        <title>Deep-cultivation of Planctomycetes and their phenomic and genomic characterization uncovers novel biology.</title>
        <authorList>
            <person name="Wiegand S."/>
            <person name="Jogler M."/>
            <person name="Boedeker C."/>
            <person name="Pinto D."/>
            <person name="Vollmers J."/>
            <person name="Rivas-Marin E."/>
            <person name="Kohn T."/>
            <person name="Peeters S.H."/>
            <person name="Heuer A."/>
            <person name="Rast P."/>
            <person name="Oberbeckmann S."/>
            <person name="Bunk B."/>
            <person name="Jeske O."/>
            <person name="Meyerdierks A."/>
            <person name="Storesund J.E."/>
            <person name="Kallscheuer N."/>
            <person name="Luecker S."/>
            <person name="Lage O.M."/>
            <person name="Pohl T."/>
            <person name="Merkel B.J."/>
            <person name="Hornburger P."/>
            <person name="Mueller R.-W."/>
            <person name="Bruemmer F."/>
            <person name="Labrenz M."/>
            <person name="Spormann A.M."/>
            <person name="Op Den Camp H."/>
            <person name="Overmann J."/>
            <person name="Amann R."/>
            <person name="Jetten M.S.M."/>
            <person name="Mascher T."/>
            <person name="Medema M.H."/>
            <person name="Devos D.P."/>
            <person name="Kaster A.-K."/>
            <person name="Ovreas L."/>
            <person name="Rohde M."/>
            <person name="Galperin M.Y."/>
            <person name="Jogler C."/>
        </authorList>
    </citation>
    <scope>NUCLEOTIDE SEQUENCE [LARGE SCALE GENOMIC DNA]</scope>
    <source>
        <strain evidence="7 8">LF1</strain>
    </source>
</reference>
<keyword evidence="4 5" id="KW-0472">Membrane</keyword>
<feature type="transmembrane region" description="Helical" evidence="5">
    <location>
        <begin position="83"/>
        <end position="101"/>
    </location>
</feature>
<keyword evidence="8" id="KW-1185">Reference proteome</keyword>
<comment type="subcellular location">
    <subcellularLocation>
        <location evidence="1">Cell membrane</location>
        <topology evidence="1">Multi-pass membrane protein</topology>
    </subcellularLocation>
</comment>
<dbReference type="PANTHER" id="PTHR43394">
    <property type="entry name" value="ATP-DEPENDENT PERMEASE MDL1, MITOCHONDRIAL"/>
    <property type="match status" value="1"/>
</dbReference>
<evidence type="ECO:0000259" key="6">
    <source>
        <dbReference type="PROSITE" id="PS50893"/>
    </source>
</evidence>
<protein>
    <submittedName>
        <fullName evidence="7">Heterocyst differentiation ATP-binding protein HepA</fullName>
    </submittedName>
</protein>
<evidence type="ECO:0000256" key="4">
    <source>
        <dbReference type="ARBA" id="ARBA00023136"/>
    </source>
</evidence>
<evidence type="ECO:0000313" key="8">
    <source>
        <dbReference type="Proteomes" id="UP000322699"/>
    </source>
</evidence>
<dbReference type="AlphaFoldDB" id="A0A5B1CFZ0"/>
<proteinExistence type="predicted"/>
<dbReference type="PANTHER" id="PTHR43394:SF1">
    <property type="entry name" value="ATP-BINDING CASSETTE SUB-FAMILY B MEMBER 10, MITOCHONDRIAL"/>
    <property type="match status" value="1"/>
</dbReference>
<feature type="transmembrane region" description="Helical" evidence="5">
    <location>
        <begin position="23"/>
        <end position="49"/>
    </location>
</feature>
<name>A0A5B1CFZ0_9BACT</name>
<dbReference type="InterPro" id="IPR039421">
    <property type="entry name" value="Type_1_exporter"/>
</dbReference>
<dbReference type="RefSeq" id="WP_068267500.1">
    <property type="nucleotide sequence ID" value="NZ_LWSK01000213.1"/>
</dbReference>
<dbReference type="InterPro" id="IPR036640">
    <property type="entry name" value="ABC1_TM_sf"/>
</dbReference>
<feature type="domain" description="ABC transporter" evidence="6">
    <location>
        <begin position="357"/>
        <end position="592"/>
    </location>
</feature>
<dbReference type="GO" id="GO:0005886">
    <property type="term" value="C:plasma membrane"/>
    <property type="evidence" value="ECO:0007669"/>
    <property type="project" value="UniProtKB-SubCell"/>
</dbReference>
<sequence length="601" mass="65369">MSGIGTLVRARSESNHGGAVMGYLWSSLAGLLIPVLVILVGVIAVLLSAGELTPGMIRLGTHLYVPVTPLFANQTSLVQLTELVMGSFAVATLFAVTVWLHRLSVNRRTREITKLLHRRVLSHSVKRAEVEGAAAQAVQAAKLIDEHLPELGRGLSLWYRAVPRSLLTFLGCLAVALLVNVWLAMLAIVSGVIIWRLFTVLRRNDESELINWEVPRARHRMAELVGQAPLLARLQTDAQVDKTFEAELETMYRRTTEEENRLAKIWPILFVALATAIAVIVLGLGVNLESGLSLPSALIIGLSLTGAAIAAGRMLTLGSQLAKSSEASNSIYQYLETGNQRAASEHRVGLMGLRDCVELQDVTLGSSRDRPVLSNLTLKLSPKTMVALLGTESVATRAIAEMLMGFGMPSQGRVTIDGIQIHDIHPTALAKNVMWIAPDGPIHDGTIEENLRGNDRSIHNGDMVKALEKVDVYERLIRLPEGLNTIVTTGDSMLGVEAKFAIGVARAILHKPAIILASEPPPPAEHLADDPCLTALQELRDAGSLVVILPHRLQTLRQSDRVVLMNGPRIAGEGKHSALLADSDLYRHLNYLLFNPYRHSV</sequence>
<dbReference type="Pfam" id="PF00005">
    <property type="entry name" value="ABC_tran"/>
    <property type="match status" value="1"/>
</dbReference>
<dbReference type="InterPro" id="IPR003439">
    <property type="entry name" value="ABC_transporter-like_ATP-bd"/>
</dbReference>
<evidence type="ECO:0000256" key="3">
    <source>
        <dbReference type="ARBA" id="ARBA00022989"/>
    </source>
</evidence>
<dbReference type="EMBL" id="VRLW01000001">
    <property type="protein sequence ID" value="KAA1258490.1"/>
    <property type="molecule type" value="Genomic_DNA"/>
</dbReference>
<dbReference type="SUPFAM" id="SSF90123">
    <property type="entry name" value="ABC transporter transmembrane region"/>
    <property type="match status" value="1"/>
</dbReference>
<dbReference type="GO" id="GO:0005524">
    <property type="term" value="F:ATP binding"/>
    <property type="evidence" value="ECO:0007669"/>
    <property type="project" value="UniProtKB-KW"/>
</dbReference>